<evidence type="ECO:0000313" key="2">
    <source>
        <dbReference type="EMBL" id="KAH1171160.1"/>
    </source>
</evidence>
<feature type="region of interest" description="Disordered" evidence="1">
    <location>
        <begin position="63"/>
        <end position="110"/>
    </location>
</feature>
<proteinExistence type="predicted"/>
<comment type="caution">
    <text evidence="2">The sequence shown here is derived from an EMBL/GenBank/DDBJ whole genome shotgun (WGS) entry which is preliminary data.</text>
</comment>
<protein>
    <submittedName>
        <fullName evidence="2">Uncharacterized protein</fullName>
    </submittedName>
</protein>
<keyword evidence="3" id="KW-1185">Reference proteome</keyword>
<feature type="compositionally biased region" description="Pro residues" evidence="1">
    <location>
        <begin position="101"/>
        <end position="110"/>
    </location>
</feature>
<accession>A0A9D3X1V5</accession>
<organism evidence="2 3">
    <name type="scientific">Mauremys mutica</name>
    <name type="common">yellowpond turtle</name>
    <dbReference type="NCBI Taxonomy" id="74926"/>
    <lineage>
        <taxon>Eukaryota</taxon>
        <taxon>Metazoa</taxon>
        <taxon>Chordata</taxon>
        <taxon>Craniata</taxon>
        <taxon>Vertebrata</taxon>
        <taxon>Euteleostomi</taxon>
        <taxon>Archelosauria</taxon>
        <taxon>Testudinata</taxon>
        <taxon>Testudines</taxon>
        <taxon>Cryptodira</taxon>
        <taxon>Durocryptodira</taxon>
        <taxon>Testudinoidea</taxon>
        <taxon>Geoemydidae</taxon>
        <taxon>Geoemydinae</taxon>
        <taxon>Mauremys</taxon>
    </lineage>
</organism>
<evidence type="ECO:0000313" key="3">
    <source>
        <dbReference type="Proteomes" id="UP000827986"/>
    </source>
</evidence>
<reference evidence="2" key="1">
    <citation type="submission" date="2021-09" db="EMBL/GenBank/DDBJ databases">
        <title>The genome of Mauremys mutica provides insights into the evolution of semi-aquatic lifestyle.</title>
        <authorList>
            <person name="Gong S."/>
            <person name="Gao Y."/>
        </authorList>
    </citation>
    <scope>NUCLEOTIDE SEQUENCE</scope>
    <source>
        <strain evidence="2">MM-2020</strain>
        <tissue evidence="2">Muscle</tissue>
    </source>
</reference>
<feature type="non-terminal residue" evidence="2">
    <location>
        <position position="110"/>
    </location>
</feature>
<gene>
    <name evidence="2" type="ORF">KIL84_006778</name>
</gene>
<sequence length="110" mass="10983">MLLFHVGVGASPCPQYSSAAWPGLPVQGACPHRAKRPALGGAPASALFPAGLPPPGYTAVILTPCPTGKQSPRGPPPSCPGLAGRREAAFPAAPVRSGPAQPTPTPPPRP</sequence>
<dbReference type="AlphaFoldDB" id="A0A9D3X1V5"/>
<name>A0A9D3X1V5_9SAUR</name>
<dbReference type="EMBL" id="JAHDVG010000483">
    <property type="protein sequence ID" value="KAH1171160.1"/>
    <property type="molecule type" value="Genomic_DNA"/>
</dbReference>
<evidence type="ECO:0000256" key="1">
    <source>
        <dbReference type="SAM" id="MobiDB-lite"/>
    </source>
</evidence>
<dbReference type="Proteomes" id="UP000827986">
    <property type="component" value="Unassembled WGS sequence"/>
</dbReference>